<evidence type="ECO:0000313" key="6">
    <source>
        <dbReference type="EMBL" id="KKL88014.1"/>
    </source>
</evidence>
<dbReference type="GO" id="GO:1990904">
    <property type="term" value="C:ribonucleoprotein complex"/>
    <property type="evidence" value="ECO:0007669"/>
    <property type="project" value="UniProtKB-KW"/>
</dbReference>
<evidence type="ECO:0000259" key="4">
    <source>
        <dbReference type="Pfam" id="PF00467"/>
    </source>
</evidence>
<feature type="domain" description="KOW" evidence="4">
    <location>
        <begin position="8"/>
        <end position="36"/>
    </location>
</feature>
<dbReference type="InterPro" id="IPR005824">
    <property type="entry name" value="KOW"/>
</dbReference>
<dbReference type="EMBL" id="LAZR01020682">
    <property type="protein sequence ID" value="KKL88014.1"/>
    <property type="molecule type" value="Genomic_DNA"/>
</dbReference>
<dbReference type="AlphaFoldDB" id="A0A0F9FNK0"/>
<keyword evidence="3" id="KW-0687">Ribonucleoprotein</keyword>
<proteinExistence type="inferred from homology"/>
<dbReference type="Gene3D" id="2.30.30.30">
    <property type="match status" value="1"/>
</dbReference>
<evidence type="ECO:0008006" key="7">
    <source>
        <dbReference type="Google" id="ProtNLM"/>
    </source>
</evidence>
<comment type="caution">
    <text evidence="6">The sequence shown here is derived from an EMBL/GenBank/DDBJ whole genome shotgun (WGS) entry which is preliminary data.</text>
</comment>
<dbReference type="GO" id="GO:0006412">
    <property type="term" value="P:translation"/>
    <property type="evidence" value="ECO:0007669"/>
    <property type="project" value="InterPro"/>
</dbReference>
<dbReference type="GO" id="GO:0003723">
    <property type="term" value="F:RNA binding"/>
    <property type="evidence" value="ECO:0007669"/>
    <property type="project" value="InterPro"/>
</dbReference>
<protein>
    <recommendedName>
        <fullName evidence="7">KOW domain-containing protein</fullName>
    </recommendedName>
</protein>
<evidence type="ECO:0000256" key="1">
    <source>
        <dbReference type="ARBA" id="ARBA00010618"/>
    </source>
</evidence>
<dbReference type="NCBIfam" id="TIGR01079">
    <property type="entry name" value="rplX_bact"/>
    <property type="match status" value="1"/>
</dbReference>
<dbReference type="CDD" id="cd06089">
    <property type="entry name" value="KOW_RPL26"/>
    <property type="match status" value="1"/>
</dbReference>
<evidence type="ECO:0000259" key="5">
    <source>
        <dbReference type="Pfam" id="PF17136"/>
    </source>
</evidence>
<reference evidence="6" key="1">
    <citation type="journal article" date="2015" name="Nature">
        <title>Complex archaea that bridge the gap between prokaryotes and eukaryotes.</title>
        <authorList>
            <person name="Spang A."/>
            <person name="Saw J.H."/>
            <person name="Jorgensen S.L."/>
            <person name="Zaremba-Niedzwiedzka K."/>
            <person name="Martijn J."/>
            <person name="Lind A.E."/>
            <person name="van Eijk R."/>
            <person name="Schleper C."/>
            <person name="Guy L."/>
            <person name="Ettema T.J."/>
        </authorList>
    </citation>
    <scope>NUCLEOTIDE SEQUENCE</scope>
</reference>
<dbReference type="InterPro" id="IPR057264">
    <property type="entry name" value="Ribosomal_uL24_C"/>
</dbReference>
<keyword evidence="2" id="KW-0689">Ribosomal protein</keyword>
<dbReference type="SUPFAM" id="SSF50104">
    <property type="entry name" value="Translation proteins SH3-like domain"/>
    <property type="match status" value="1"/>
</dbReference>
<dbReference type="GO" id="GO:0003735">
    <property type="term" value="F:structural constituent of ribosome"/>
    <property type="evidence" value="ECO:0007669"/>
    <property type="project" value="InterPro"/>
</dbReference>
<dbReference type="InterPro" id="IPR014722">
    <property type="entry name" value="Rib_uL2_dom2"/>
</dbReference>
<feature type="domain" description="Large ribosomal subunit protein uL24 C-terminal" evidence="5">
    <location>
        <begin position="39"/>
        <end position="101"/>
    </location>
</feature>
<dbReference type="Pfam" id="PF00467">
    <property type="entry name" value="KOW"/>
    <property type="match status" value="1"/>
</dbReference>
<dbReference type="GO" id="GO:0005840">
    <property type="term" value="C:ribosome"/>
    <property type="evidence" value="ECO:0007669"/>
    <property type="project" value="UniProtKB-KW"/>
</dbReference>
<evidence type="ECO:0000256" key="3">
    <source>
        <dbReference type="ARBA" id="ARBA00023274"/>
    </source>
</evidence>
<comment type="similarity">
    <text evidence="1">Belongs to the universal ribosomal protein uL24 family.</text>
</comment>
<dbReference type="HAMAP" id="MF_01326_B">
    <property type="entry name" value="Ribosomal_uL24_B"/>
    <property type="match status" value="1"/>
</dbReference>
<evidence type="ECO:0000256" key="2">
    <source>
        <dbReference type="ARBA" id="ARBA00022980"/>
    </source>
</evidence>
<sequence>MHRVRREDTVLVTKGKDRGVSGTVRTVIPAKNRVIVTGVNVVKRHMRPRGPQQPGGIIEREAPIALANVRPLCPSCNKPVRVGFRVLADGRKVRYCKKCDANFD</sequence>
<organism evidence="6">
    <name type="scientific">marine sediment metagenome</name>
    <dbReference type="NCBI Taxonomy" id="412755"/>
    <lineage>
        <taxon>unclassified sequences</taxon>
        <taxon>metagenomes</taxon>
        <taxon>ecological metagenomes</taxon>
    </lineage>
</organism>
<gene>
    <name evidence="6" type="ORF">LCGC14_1928920</name>
</gene>
<dbReference type="InterPro" id="IPR003256">
    <property type="entry name" value="Ribosomal_uL24"/>
</dbReference>
<name>A0A0F9FNK0_9ZZZZ</name>
<dbReference type="InterPro" id="IPR041988">
    <property type="entry name" value="Ribosomal_uL24_KOW"/>
</dbReference>
<dbReference type="InterPro" id="IPR008991">
    <property type="entry name" value="Translation_prot_SH3-like_sf"/>
</dbReference>
<dbReference type="Pfam" id="PF17136">
    <property type="entry name" value="ribosomal_L24"/>
    <property type="match status" value="1"/>
</dbReference>
<dbReference type="PANTHER" id="PTHR12903">
    <property type="entry name" value="MITOCHONDRIAL RIBOSOMAL PROTEIN L24"/>
    <property type="match status" value="1"/>
</dbReference>
<accession>A0A0F9FNK0</accession>